<organism evidence="1 2">
    <name type="scientific">Liparis tanakae</name>
    <name type="common">Tanaka's snailfish</name>
    <dbReference type="NCBI Taxonomy" id="230148"/>
    <lineage>
        <taxon>Eukaryota</taxon>
        <taxon>Metazoa</taxon>
        <taxon>Chordata</taxon>
        <taxon>Craniata</taxon>
        <taxon>Vertebrata</taxon>
        <taxon>Euteleostomi</taxon>
        <taxon>Actinopterygii</taxon>
        <taxon>Neopterygii</taxon>
        <taxon>Teleostei</taxon>
        <taxon>Neoteleostei</taxon>
        <taxon>Acanthomorphata</taxon>
        <taxon>Eupercaria</taxon>
        <taxon>Perciformes</taxon>
        <taxon>Cottioidei</taxon>
        <taxon>Cottales</taxon>
        <taxon>Liparidae</taxon>
        <taxon>Liparis</taxon>
    </lineage>
</organism>
<comment type="caution">
    <text evidence="1">The sequence shown here is derived from an EMBL/GenBank/DDBJ whole genome shotgun (WGS) entry which is preliminary data.</text>
</comment>
<sequence length="138" mass="14899">MIHSMNLVSVRSHKQDVLMNGYFAPTASRGQCDLVAHSDGATSPPEVKTMEHNLISISEVSSSTLIACQAQEGGSTRADDRTAKLHDVRLKQRDEARRPNCLRAVGSIPGRGGPSVWSLHVLGSSNPKEGGCHMLQRL</sequence>
<protein>
    <submittedName>
        <fullName evidence="1">Uncharacterized protein</fullName>
    </submittedName>
</protein>
<proteinExistence type="predicted"/>
<dbReference type="Proteomes" id="UP000314294">
    <property type="component" value="Unassembled WGS sequence"/>
</dbReference>
<dbReference type="EMBL" id="SRLO01000114">
    <property type="protein sequence ID" value="TNN74418.1"/>
    <property type="molecule type" value="Genomic_DNA"/>
</dbReference>
<gene>
    <name evidence="1" type="ORF">EYF80_015377</name>
</gene>
<keyword evidence="2" id="KW-1185">Reference proteome</keyword>
<reference evidence="1 2" key="1">
    <citation type="submission" date="2019-03" db="EMBL/GenBank/DDBJ databases">
        <title>First draft genome of Liparis tanakae, snailfish: a comprehensive survey of snailfish specific genes.</title>
        <authorList>
            <person name="Kim W."/>
            <person name="Song I."/>
            <person name="Jeong J.-H."/>
            <person name="Kim D."/>
            <person name="Kim S."/>
            <person name="Ryu S."/>
            <person name="Song J.Y."/>
            <person name="Lee S.K."/>
        </authorList>
    </citation>
    <scope>NUCLEOTIDE SEQUENCE [LARGE SCALE GENOMIC DNA]</scope>
    <source>
        <tissue evidence="1">Muscle</tissue>
    </source>
</reference>
<accession>A0A4Z2I8Y3</accession>
<dbReference type="AlphaFoldDB" id="A0A4Z2I8Y3"/>
<evidence type="ECO:0000313" key="1">
    <source>
        <dbReference type="EMBL" id="TNN74418.1"/>
    </source>
</evidence>
<evidence type="ECO:0000313" key="2">
    <source>
        <dbReference type="Proteomes" id="UP000314294"/>
    </source>
</evidence>
<name>A0A4Z2I8Y3_9TELE</name>